<feature type="compositionally biased region" description="Low complexity" evidence="5">
    <location>
        <begin position="295"/>
        <end position="309"/>
    </location>
</feature>
<feature type="region of interest" description="Disordered" evidence="5">
    <location>
        <begin position="295"/>
        <end position="336"/>
    </location>
</feature>
<evidence type="ECO:0008006" key="9">
    <source>
        <dbReference type="Google" id="ProtNLM"/>
    </source>
</evidence>
<feature type="region of interest" description="Disordered" evidence="5">
    <location>
        <begin position="1"/>
        <end position="33"/>
    </location>
</feature>
<dbReference type="GO" id="GO:0016020">
    <property type="term" value="C:membrane"/>
    <property type="evidence" value="ECO:0007669"/>
    <property type="project" value="UniProtKB-SubCell"/>
</dbReference>
<proteinExistence type="predicted"/>
<keyword evidence="4 6" id="KW-0472">Membrane</keyword>
<dbReference type="KEGG" id="bpg:Bathy15g00490"/>
<evidence type="ECO:0000313" key="7">
    <source>
        <dbReference type="EMBL" id="CCO20062.1"/>
    </source>
</evidence>
<keyword evidence="3 6" id="KW-1133">Transmembrane helix</keyword>
<dbReference type="SUPFAM" id="SSF81338">
    <property type="entry name" value="Aquaporin-like"/>
    <property type="match status" value="1"/>
</dbReference>
<dbReference type="AlphaFoldDB" id="K8EP95"/>
<dbReference type="GeneID" id="19011455"/>
<protein>
    <recommendedName>
        <fullName evidence="9">Aquaporin</fullName>
    </recommendedName>
</protein>
<keyword evidence="8" id="KW-1185">Reference proteome</keyword>
<evidence type="ECO:0000256" key="3">
    <source>
        <dbReference type="ARBA" id="ARBA00022989"/>
    </source>
</evidence>
<dbReference type="InterPro" id="IPR023271">
    <property type="entry name" value="Aquaporin-like"/>
</dbReference>
<accession>K8EP95</accession>
<evidence type="ECO:0000256" key="1">
    <source>
        <dbReference type="ARBA" id="ARBA00004141"/>
    </source>
</evidence>
<dbReference type="OrthoDB" id="498716at2759"/>
<evidence type="ECO:0000256" key="5">
    <source>
        <dbReference type="SAM" id="MobiDB-lite"/>
    </source>
</evidence>
<evidence type="ECO:0000313" key="8">
    <source>
        <dbReference type="Proteomes" id="UP000198341"/>
    </source>
</evidence>
<reference evidence="7 8" key="1">
    <citation type="submission" date="2011-10" db="EMBL/GenBank/DDBJ databases">
        <authorList>
            <person name="Genoscope - CEA"/>
        </authorList>
    </citation>
    <scope>NUCLEOTIDE SEQUENCE [LARGE SCALE GENOMIC DNA]</scope>
    <source>
        <strain evidence="7 8">RCC 1105</strain>
    </source>
</reference>
<feature type="compositionally biased region" description="Low complexity" evidence="5">
    <location>
        <begin position="1"/>
        <end position="31"/>
    </location>
</feature>
<comment type="subcellular location">
    <subcellularLocation>
        <location evidence="1">Membrane</location>
        <topology evidence="1">Multi-pass membrane protein</topology>
    </subcellularLocation>
</comment>
<keyword evidence="2 6" id="KW-0812">Transmembrane</keyword>
<organism evidence="7 8">
    <name type="scientific">Bathycoccus prasinos</name>
    <dbReference type="NCBI Taxonomy" id="41875"/>
    <lineage>
        <taxon>Eukaryota</taxon>
        <taxon>Viridiplantae</taxon>
        <taxon>Chlorophyta</taxon>
        <taxon>Mamiellophyceae</taxon>
        <taxon>Mamiellales</taxon>
        <taxon>Bathycoccaceae</taxon>
        <taxon>Bathycoccus</taxon>
    </lineage>
</organism>
<feature type="transmembrane region" description="Helical" evidence="6">
    <location>
        <begin position="85"/>
        <end position="105"/>
    </location>
</feature>
<dbReference type="Proteomes" id="UP000198341">
    <property type="component" value="Chromosome 15"/>
</dbReference>
<dbReference type="EMBL" id="FO082264">
    <property type="protein sequence ID" value="CCO20062.1"/>
    <property type="molecule type" value="Genomic_DNA"/>
</dbReference>
<feature type="transmembrane region" description="Helical" evidence="6">
    <location>
        <begin position="125"/>
        <end position="151"/>
    </location>
</feature>
<gene>
    <name evidence="7" type="ordered locus">Bathy15g00490</name>
</gene>
<name>K8EP95_9CHLO</name>
<evidence type="ECO:0000256" key="4">
    <source>
        <dbReference type="ARBA" id="ARBA00023136"/>
    </source>
</evidence>
<sequence length="336" mass="36330">MVATTRRSTTARSSGGIKNSSKSSSSKSASSWQNPGLKREFLSAFSMAFGMLFVPMQKNLFLFLAEKLISMETKEMLKTRYANEIIVALLFINLQFYFGPIYGRFSKGSCNNPTVYILRGFMGEISFAEAFNGAMVVVVAHIAAFMAYFILHVELGEAILPAGSPVIAVGSQREAVTSEAVVAFLNFLAFDFAAKTMPKGVQPAFGALFYCIVITVEKCKYSCGYMNPAVVLASHVVWGQTMMKSKKIFSIERILEAAQHEANRPYVYGAVLGSLMTAVVAKAIDMATSVSLSGVVSGSKKSSSSSTTTKQKKKKAETTTKTRSAGGAASSLRKRK</sequence>
<evidence type="ECO:0000256" key="2">
    <source>
        <dbReference type="ARBA" id="ARBA00022692"/>
    </source>
</evidence>
<evidence type="ECO:0000256" key="6">
    <source>
        <dbReference type="SAM" id="Phobius"/>
    </source>
</evidence>
<dbReference type="RefSeq" id="XP_007508976.1">
    <property type="nucleotide sequence ID" value="XM_007508914.1"/>
</dbReference>